<dbReference type="InterPro" id="IPR005601">
    <property type="entry name" value="Tail_fibre_p36"/>
</dbReference>
<feature type="compositionally biased region" description="Polar residues" evidence="1">
    <location>
        <begin position="67"/>
        <end position="79"/>
    </location>
</feature>
<dbReference type="GO" id="GO:0019062">
    <property type="term" value="P:virion attachment to host cell"/>
    <property type="evidence" value="ECO:0007669"/>
    <property type="project" value="InterPro"/>
</dbReference>
<dbReference type="InterPro" id="IPR005068">
    <property type="entry name" value="Phage_lambda_Stf-r2"/>
</dbReference>
<accession>A0A1C3HHN2</accession>
<feature type="region of interest" description="Disordered" evidence="1">
    <location>
        <begin position="1"/>
        <end position="79"/>
    </location>
</feature>
<dbReference type="Pfam" id="PF03903">
    <property type="entry name" value="Phage_T4_gp36"/>
    <property type="match status" value="2"/>
</dbReference>
<dbReference type="Gene3D" id="6.20.70.20">
    <property type="match status" value="1"/>
</dbReference>
<proteinExistence type="predicted"/>
<name>A0A1C3HHN2_SERMA</name>
<evidence type="ECO:0000256" key="1">
    <source>
        <dbReference type="SAM" id="MobiDB-lite"/>
    </source>
</evidence>
<dbReference type="EMBL" id="LT575490">
    <property type="protein sequence ID" value="SAY44563.1"/>
    <property type="molecule type" value="Genomic_DNA"/>
</dbReference>
<reference evidence="2" key="1">
    <citation type="submission" date="2016-05" db="EMBL/GenBank/DDBJ databases">
        <authorList>
            <person name="Cock P.J.A."/>
            <person name="Cock P.J.A."/>
        </authorList>
    </citation>
    <scope>NUCLEOTIDE SEQUENCE</scope>
    <source>
        <strain evidence="2">PWN146_assembly</strain>
    </source>
</reference>
<evidence type="ECO:0000313" key="2">
    <source>
        <dbReference type="EMBL" id="SAY44563.1"/>
    </source>
</evidence>
<feature type="compositionally biased region" description="Basic and acidic residues" evidence="1">
    <location>
        <begin position="47"/>
        <end position="66"/>
    </location>
</feature>
<dbReference type="AlphaFoldDB" id="A0A1C3HHN2"/>
<dbReference type="Pfam" id="PF03406">
    <property type="entry name" value="Phage_fiber_2"/>
    <property type="match status" value="1"/>
</dbReference>
<feature type="compositionally biased region" description="Basic and acidic residues" evidence="1">
    <location>
        <begin position="1"/>
        <end position="10"/>
    </location>
</feature>
<sequence>MSNLTEKDQWEDGIYQLETSDPVLGGPDGVSNKPAKQLANRTLWLKKQQEKANEALKAHERSRNHPDGTTSAKGFVQLSDNPSLDSSALAATPKAVKAVNDAAAKKAANLADLTDKPRARDNLGLKSAALRDVGTTKGQVMEVGAGGLLMGARHRDDVYTNDGQIFRADAKSANKPPMNATAGIISLPADGGPSTGYVAISPANGAAWIGSSNKPENGVRWSRIYTEDNKPTAGDVNAYSKTESDNRFLQKSGGTVTGKTQFNAGIDFANPNTGITNGTDGASYNGANLLLKSWYGIGFYKTIGEKGITGFIDVRTGDLRMQRNITADGQLIEAGKRVYSPNNKPKAGDVDAVSASEGGEFKKEIRASGGVKIQVPGRNDNGGGVYPGNGDGASYATCNVDIKSWQGIGFYNTCDTVGIKGRSLFIDVRQGNLEAQGIIKGKTVYDASGRVYSPGNKPSPGDINVYSKSESDSRYFARGTTATTKDVAWNAASGVYNTQADGMTMVVHFAAGGTGSTRAADFRFNFGNGGLAFRSSRDDKGYENGWTKVYTDRQRPTAAEVQAADVKNNFAAKMGANRTLSGDAKPTAPGPWSVENSKWTPEGWGSLLYTTNRADLKADTGNGQFHHYLFLSHSRKLYVATNVNGNWSGWQQQFDTRGGTVTGDLTAPYHATPSGVASEGGGAFAAQLNTKAPFYQANFDWDVNEGGRYVPLVKGRSTRKGQGYPTAVSFGYLLDGQGSFAKPCIHVRGDNNADALWLFDPNSKQFTAPGNINVGGAVYQTDGNINGTAWGGYLSNWLNSQLKSRDDNINNRVDWGAFNREVGARATTDYVNGTFVRDIRLGGVESIQAWNGPGYGDQGPYVLTGAANGNGDEYIDTLYRRPMQKNVNNVWYNVWFV</sequence>
<organism evidence="2">
    <name type="scientific">Serratia marcescens</name>
    <dbReference type="NCBI Taxonomy" id="615"/>
    <lineage>
        <taxon>Bacteria</taxon>
        <taxon>Pseudomonadati</taxon>
        <taxon>Pseudomonadota</taxon>
        <taxon>Gammaproteobacteria</taxon>
        <taxon>Enterobacterales</taxon>
        <taxon>Yersiniaceae</taxon>
        <taxon>Serratia</taxon>
    </lineage>
</organism>
<gene>
    <name evidence="2" type="ORF">PWN146_03273</name>
</gene>
<protein>
    <submittedName>
        <fullName evidence="2">Phage T4 tail fiber</fullName>
    </submittedName>
</protein>
<dbReference type="GO" id="GO:0046718">
    <property type="term" value="P:symbiont entry into host cell"/>
    <property type="evidence" value="ECO:0007669"/>
    <property type="project" value="InterPro"/>
</dbReference>